<feature type="DNA-binding region" description="HMG box" evidence="2">
    <location>
        <begin position="172"/>
        <end position="242"/>
    </location>
</feature>
<dbReference type="SMART" id="SM00398">
    <property type="entry name" value="HMG"/>
    <property type="match status" value="2"/>
</dbReference>
<feature type="DNA-binding region" description="HMG box" evidence="2">
    <location>
        <begin position="259"/>
        <end position="327"/>
    </location>
</feature>
<feature type="region of interest" description="Disordered" evidence="3">
    <location>
        <begin position="355"/>
        <end position="408"/>
    </location>
</feature>
<gene>
    <name evidence="5" type="ORF">CDEB00056_LOCUS6440</name>
</gene>
<evidence type="ECO:0000256" key="1">
    <source>
        <dbReference type="ARBA" id="ARBA00023125"/>
    </source>
</evidence>
<feature type="domain" description="HMG box" evidence="4">
    <location>
        <begin position="259"/>
        <end position="327"/>
    </location>
</feature>
<evidence type="ECO:0000313" key="5">
    <source>
        <dbReference type="EMBL" id="CAE0461599.1"/>
    </source>
</evidence>
<dbReference type="InterPro" id="IPR050342">
    <property type="entry name" value="HMGB"/>
</dbReference>
<sequence>MNTANYSSHDDSQTLERTAFSFKYDKMYNGLYAILRGDQQTHSEFEWEEQLVSVHDDGGTPPVKDKKNENHPNEQNEEKKEGPMRYIKQKGFEDSSRSSDHSICDERHQMNDNSFVPPGSDCRKVPKCGEDVIPKRKEIKNSRCVSKRGKDKKRGRKPRIRKMIHIKNPKAPCRFRTCFILFWQHNQEKIRKTVPDGSWKAQRSAHKAGEIWHALPEKEKEPWREAARIDKIRFYAEKKEFNGDWKIFQIKKKKDPTAPKKNSSSFLIFCRTRRKAVRQRNPHTENKYIVRMLSEEWNKLTVEEKRPYQEIEMKEREMYLQKMNEWKKKEELKKDMLEREVVASKIKLHTEVLDAPALSQLAQPTPSHEPTPSQKPTPSHEPTPSQKPAPIHEPTPIHHPNTSMMASQ</sequence>
<protein>
    <recommendedName>
        <fullName evidence="4">HMG box domain-containing protein</fullName>
    </recommendedName>
</protein>
<keyword evidence="1 2" id="KW-0238">DNA-binding</keyword>
<dbReference type="PROSITE" id="PS50118">
    <property type="entry name" value="HMG_BOX_2"/>
    <property type="match status" value="2"/>
</dbReference>
<accession>A0A7S3Q090</accession>
<dbReference type="GO" id="GO:0005634">
    <property type="term" value="C:nucleus"/>
    <property type="evidence" value="ECO:0007669"/>
    <property type="project" value="UniProtKB-UniRule"/>
</dbReference>
<dbReference type="GO" id="GO:0003677">
    <property type="term" value="F:DNA binding"/>
    <property type="evidence" value="ECO:0007669"/>
    <property type="project" value="UniProtKB-UniRule"/>
</dbReference>
<dbReference type="InterPro" id="IPR009071">
    <property type="entry name" value="HMG_box_dom"/>
</dbReference>
<evidence type="ECO:0000256" key="3">
    <source>
        <dbReference type="SAM" id="MobiDB-lite"/>
    </source>
</evidence>
<dbReference type="Pfam" id="PF00505">
    <property type="entry name" value="HMG_box"/>
    <property type="match status" value="2"/>
</dbReference>
<dbReference type="CDD" id="cd00084">
    <property type="entry name" value="HMG-box_SF"/>
    <property type="match status" value="1"/>
</dbReference>
<reference evidence="5" key="1">
    <citation type="submission" date="2021-01" db="EMBL/GenBank/DDBJ databases">
        <authorList>
            <person name="Corre E."/>
            <person name="Pelletier E."/>
            <person name="Niang G."/>
            <person name="Scheremetjew M."/>
            <person name="Finn R."/>
            <person name="Kale V."/>
            <person name="Holt S."/>
            <person name="Cochrane G."/>
            <person name="Meng A."/>
            <person name="Brown T."/>
            <person name="Cohen L."/>
        </authorList>
    </citation>
    <scope>NUCLEOTIDE SEQUENCE</scope>
    <source>
        <strain evidence="5">MM31A-1</strain>
    </source>
</reference>
<dbReference type="Gene3D" id="1.10.30.10">
    <property type="entry name" value="High mobility group box domain"/>
    <property type="match status" value="2"/>
</dbReference>
<dbReference type="AlphaFoldDB" id="A0A7S3Q090"/>
<feature type="domain" description="HMG box" evidence="4">
    <location>
        <begin position="172"/>
        <end position="242"/>
    </location>
</feature>
<name>A0A7S3Q090_9STRA</name>
<dbReference type="EMBL" id="HBIO01008430">
    <property type="protein sequence ID" value="CAE0461599.1"/>
    <property type="molecule type" value="Transcribed_RNA"/>
</dbReference>
<evidence type="ECO:0000259" key="4">
    <source>
        <dbReference type="PROSITE" id="PS50118"/>
    </source>
</evidence>
<feature type="compositionally biased region" description="Pro residues" evidence="3">
    <location>
        <begin position="367"/>
        <end position="393"/>
    </location>
</feature>
<dbReference type="SUPFAM" id="SSF47095">
    <property type="entry name" value="HMG-box"/>
    <property type="match status" value="2"/>
</dbReference>
<dbReference type="PANTHER" id="PTHR48112">
    <property type="entry name" value="HIGH MOBILITY GROUP PROTEIN DSP1"/>
    <property type="match status" value="1"/>
</dbReference>
<feature type="compositionally biased region" description="Basic and acidic residues" evidence="3">
    <location>
        <begin position="54"/>
        <end position="83"/>
    </location>
</feature>
<dbReference type="InterPro" id="IPR036910">
    <property type="entry name" value="HMG_box_dom_sf"/>
</dbReference>
<evidence type="ECO:0000256" key="2">
    <source>
        <dbReference type="PROSITE-ProRule" id="PRU00267"/>
    </source>
</evidence>
<keyword evidence="2" id="KW-0539">Nucleus</keyword>
<organism evidence="5">
    <name type="scientific">Chaetoceros debilis</name>
    <dbReference type="NCBI Taxonomy" id="122233"/>
    <lineage>
        <taxon>Eukaryota</taxon>
        <taxon>Sar</taxon>
        <taxon>Stramenopiles</taxon>
        <taxon>Ochrophyta</taxon>
        <taxon>Bacillariophyta</taxon>
        <taxon>Coscinodiscophyceae</taxon>
        <taxon>Chaetocerotophycidae</taxon>
        <taxon>Chaetocerotales</taxon>
        <taxon>Chaetocerotaceae</taxon>
        <taxon>Chaetoceros</taxon>
    </lineage>
</organism>
<feature type="region of interest" description="Disordered" evidence="3">
    <location>
        <begin position="48"/>
        <end position="86"/>
    </location>
</feature>
<proteinExistence type="predicted"/>